<evidence type="ECO:0000256" key="5">
    <source>
        <dbReference type="ARBA" id="ARBA00023002"/>
    </source>
</evidence>
<sequence>MQRRELLKAGGLLAIAQLTGMSTLSALTKLGETLAPSPLMPVLFIGHGNPMNAIEDNAYHKSWQALGKQLPRPQAILSVSAHWITKGTRVTGNTHPKTIHDFGGFPKQLFDQQYPAPGSPQFAEMAKKLVTHSHIQTDDSWGLDHGTWSVLLPMYPAADIPVFQLSLDYDQPTSYHYEIGKQLGKLREKGVLIIGSGNLVHNLGAVDWSGTGKKVYDWAQEFDTRFTQWIEKGDHASVLNYQKILGNTATMAHPTYDHLLPLFYILGLQQKNEKITWFNDRFDMSSISMRSMIIG</sequence>
<dbReference type="GO" id="GO:0051213">
    <property type="term" value="F:dioxygenase activity"/>
    <property type="evidence" value="ECO:0007669"/>
    <property type="project" value="UniProtKB-KW"/>
</dbReference>
<dbReference type="Pfam" id="PF02900">
    <property type="entry name" value="LigB"/>
    <property type="match status" value="1"/>
</dbReference>
<keyword evidence="3" id="KW-0479">Metal-binding</keyword>
<dbReference type="Gene3D" id="3.40.830.10">
    <property type="entry name" value="LigB-like"/>
    <property type="match status" value="1"/>
</dbReference>
<keyword evidence="5" id="KW-0560">Oxidoreductase</keyword>
<keyword evidence="4" id="KW-0862">Zinc</keyword>
<reference evidence="8" key="1">
    <citation type="journal article" date="2019" name="Int. J. Syst. Evol. Microbiol.">
        <title>The Global Catalogue of Microorganisms (GCM) 10K type strain sequencing project: providing services to taxonomists for standard genome sequencing and annotation.</title>
        <authorList>
            <consortium name="The Broad Institute Genomics Platform"/>
            <consortium name="The Broad Institute Genome Sequencing Center for Infectious Disease"/>
            <person name="Wu L."/>
            <person name="Ma J."/>
        </authorList>
    </citation>
    <scope>NUCLEOTIDE SEQUENCE [LARGE SCALE GENOMIC DNA]</scope>
    <source>
        <strain evidence="8">JCM 32105</strain>
    </source>
</reference>
<comment type="similarity">
    <text evidence="2">Belongs to the DODA-type extradiol aromatic ring-opening dioxygenase family.</text>
</comment>
<protein>
    <submittedName>
        <fullName evidence="7">4,5-DOPA dioxygenase extradiol</fullName>
    </submittedName>
</protein>
<gene>
    <name evidence="7" type="primary">ygiD</name>
    <name evidence="7" type="ORF">GCM10023093_12440</name>
</gene>
<comment type="cofactor">
    <cofactor evidence="1">
        <name>Zn(2+)</name>
        <dbReference type="ChEBI" id="CHEBI:29105"/>
    </cofactor>
</comment>
<keyword evidence="7" id="KW-0223">Dioxygenase</keyword>
<dbReference type="Proteomes" id="UP001500067">
    <property type="component" value="Unassembled WGS sequence"/>
</dbReference>
<proteinExistence type="inferred from homology"/>
<organism evidence="7 8">
    <name type="scientific">Nemorincola caseinilytica</name>
    <dbReference type="NCBI Taxonomy" id="2054315"/>
    <lineage>
        <taxon>Bacteria</taxon>
        <taxon>Pseudomonadati</taxon>
        <taxon>Bacteroidota</taxon>
        <taxon>Chitinophagia</taxon>
        <taxon>Chitinophagales</taxon>
        <taxon>Chitinophagaceae</taxon>
        <taxon>Nemorincola</taxon>
    </lineage>
</organism>
<dbReference type="InterPro" id="IPR004183">
    <property type="entry name" value="Xdiol_dOase_suB"/>
</dbReference>
<evidence type="ECO:0000256" key="4">
    <source>
        <dbReference type="ARBA" id="ARBA00022833"/>
    </source>
</evidence>
<evidence type="ECO:0000313" key="8">
    <source>
        <dbReference type="Proteomes" id="UP001500067"/>
    </source>
</evidence>
<evidence type="ECO:0000259" key="6">
    <source>
        <dbReference type="Pfam" id="PF02900"/>
    </source>
</evidence>
<comment type="caution">
    <text evidence="7">The sequence shown here is derived from an EMBL/GenBank/DDBJ whole genome shotgun (WGS) entry which is preliminary data.</text>
</comment>
<keyword evidence="8" id="KW-1185">Reference proteome</keyword>
<dbReference type="CDD" id="cd07363">
    <property type="entry name" value="45_DOPA_Dioxygenase"/>
    <property type="match status" value="1"/>
</dbReference>
<dbReference type="NCBIfam" id="NF007914">
    <property type="entry name" value="PRK10628.1"/>
    <property type="match status" value="1"/>
</dbReference>
<name>A0ABP8NCF3_9BACT</name>
<dbReference type="InterPro" id="IPR014436">
    <property type="entry name" value="Extradiol_dOase_DODA"/>
</dbReference>
<evidence type="ECO:0000256" key="2">
    <source>
        <dbReference type="ARBA" id="ARBA00007581"/>
    </source>
</evidence>
<feature type="domain" description="Extradiol ring-cleavage dioxygenase class III enzyme subunit B" evidence="6">
    <location>
        <begin position="56"/>
        <end position="282"/>
    </location>
</feature>
<accession>A0ABP8NCF3</accession>
<evidence type="ECO:0000256" key="3">
    <source>
        <dbReference type="ARBA" id="ARBA00022723"/>
    </source>
</evidence>
<dbReference type="SUPFAM" id="SSF53213">
    <property type="entry name" value="LigB-like"/>
    <property type="match status" value="1"/>
</dbReference>
<evidence type="ECO:0000256" key="1">
    <source>
        <dbReference type="ARBA" id="ARBA00001947"/>
    </source>
</evidence>
<dbReference type="PIRSF" id="PIRSF006157">
    <property type="entry name" value="Doxgns_DODA"/>
    <property type="match status" value="1"/>
</dbReference>
<evidence type="ECO:0000313" key="7">
    <source>
        <dbReference type="EMBL" id="GAA4463598.1"/>
    </source>
</evidence>
<dbReference type="PANTHER" id="PTHR30096:SF0">
    <property type="entry name" value="4,5-DOPA DIOXYGENASE EXTRADIOL-LIKE PROTEIN"/>
    <property type="match status" value="1"/>
</dbReference>
<dbReference type="RefSeq" id="WP_345080173.1">
    <property type="nucleotide sequence ID" value="NZ_BAABFA010000008.1"/>
</dbReference>
<dbReference type="EMBL" id="BAABFA010000008">
    <property type="protein sequence ID" value="GAA4463598.1"/>
    <property type="molecule type" value="Genomic_DNA"/>
</dbReference>
<dbReference type="PANTHER" id="PTHR30096">
    <property type="entry name" value="4,5-DOPA DIOXYGENASE EXTRADIOL-LIKE PROTEIN"/>
    <property type="match status" value="1"/>
</dbReference>